<evidence type="ECO:0008006" key="5">
    <source>
        <dbReference type="Google" id="ProtNLM"/>
    </source>
</evidence>
<keyword evidence="2" id="KW-0732">Signal</keyword>
<evidence type="ECO:0000313" key="3">
    <source>
        <dbReference type="EMBL" id="TRO79103.1"/>
    </source>
</evidence>
<dbReference type="AlphaFoldDB" id="A0A550J7J4"/>
<dbReference type="EMBL" id="VJVV01000012">
    <property type="protein sequence ID" value="TRO79103.1"/>
    <property type="molecule type" value="Genomic_DNA"/>
</dbReference>
<proteinExistence type="predicted"/>
<gene>
    <name evidence="3" type="ORF">FL622_14050</name>
</gene>
<keyword evidence="1" id="KW-1133">Transmembrane helix</keyword>
<feature type="signal peptide" evidence="2">
    <location>
        <begin position="1"/>
        <end position="20"/>
    </location>
</feature>
<sequence>MKRTLSTLILIAASASTAFASGSAEGSGFGLVTLAFLGFFALIIATQLLPGLTLFITGAKGIFGKGNKEAGSHR</sequence>
<accession>A0A550J7J4</accession>
<organism evidence="3 4">
    <name type="scientific">Trichloromonas acetexigens</name>
    <dbReference type="NCBI Taxonomy" id="38815"/>
    <lineage>
        <taxon>Bacteria</taxon>
        <taxon>Pseudomonadati</taxon>
        <taxon>Thermodesulfobacteriota</taxon>
        <taxon>Desulfuromonadia</taxon>
        <taxon>Desulfuromonadales</taxon>
        <taxon>Trichloromonadaceae</taxon>
        <taxon>Trichloromonas</taxon>
    </lineage>
</organism>
<protein>
    <recommendedName>
        <fullName evidence="5">DUF1328 domain-containing protein</fullName>
    </recommendedName>
</protein>
<keyword evidence="4" id="KW-1185">Reference proteome</keyword>
<evidence type="ECO:0000256" key="2">
    <source>
        <dbReference type="SAM" id="SignalP"/>
    </source>
</evidence>
<keyword evidence="1" id="KW-0812">Transmembrane</keyword>
<reference evidence="3 4" key="1">
    <citation type="submission" date="2019-07" db="EMBL/GenBank/DDBJ databases">
        <title>Insights of Desulfuromonas acetexigens electromicrobiology.</title>
        <authorList>
            <person name="Katuri K."/>
            <person name="Sapireddy V."/>
            <person name="Shaw D.R."/>
            <person name="Saikaly P."/>
        </authorList>
    </citation>
    <scope>NUCLEOTIDE SEQUENCE [LARGE SCALE GENOMIC DNA]</scope>
    <source>
        <strain evidence="3 4">2873</strain>
    </source>
</reference>
<feature type="chain" id="PRO_5022209094" description="DUF1328 domain-containing protein" evidence="2">
    <location>
        <begin position="21"/>
        <end position="74"/>
    </location>
</feature>
<feature type="transmembrane region" description="Helical" evidence="1">
    <location>
        <begin position="30"/>
        <end position="56"/>
    </location>
</feature>
<evidence type="ECO:0000256" key="1">
    <source>
        <dbReference type="SAM" id="Phobius"/>
    </source>
</evidence>
<evidence type="ECO:0000313" key="4">
    <source>
        <dbReference type="Proteomes" id="UP000317155"/>
    </source>
</evidence>
<dbReference type="RefSeq" id="WP_092053975.1">
    <property type="nucleotide sequence ID" value="NZ_FOJJ01000004.1"/>
</dbReference>
<comment type="caution">
    <text evidence="3">The sequence shown here is derived from an EMBL/GenBank/DDBJ whole genome shotgun (WGS) entry which is preliminary data.</text>
</comment>
<dbReference type="Proteomes" id="UP000317155">
    <property type="component" value="Unassembled WGS sequence"/>
</dbReference>
<name>A0A550J7J4_9BACT</name>
<keyword evidence="1" id="KW-0472">Membrane</keyword>